<proteinExistence type="predicted"/>
<sequence>MLLDPISILWLFEANHSMQGVKMLRHKTVRLAPRIRQLIASARRSFHGKEGDIDQTHGIQDSGQIRRQEPIRDA</sequence>
<keyword evidence="3" id="KW-1185">Reference proteome</keyword>
<organism evidence="2 3">
    <name type="scientific">Allopusillimonas soli</name>
    <dbReference type="NCBI Taxonomy" id="659016"/>
    <lineage>
        <taxon>Bacteria</taxon>
        <taxon>Pseudomonadati</taxon>
        <taxon>Pseudomonadota</taxon>
        <taxon>Betaproteobacteria</taxon>
        <taxon>Burkholderiales</taxon>
        <taxon>Alcaligenaceae</taxon>
        <taxon>Allopusillimonas</taxon>
    </lineage>
</organism>
<evidence type="ECO:0000313" key="3">
    <source>
        <dbReference type="Proteomes" id="UP000580517"/>
    </source>
</evidence>
<evidence type="ECO:0000256" key="1">
    <source>
        <dbReference type="SAM" id="MobiDB-lite"/>
    </source>
</evidence>
<reference evidence="2 3" key="1">
    <citation type="submission" date="2020-07" db="EMBL/GenBank/DDBJ databases">
        <title>Taxonomic revisions and descriptions of new bacterial species based on genomic comparisons in the high-G+C-content subgroup of the family Alcaligenaceae.</title>
        <authorList>
            <person name="Szabo A."/>
            <person name="Felfoldi T."/>
        </authorList>
    </citation>
    <scope>NUCLEOTIDE SEQUENCE [LARGE SCALE GENOMIC DNA]</scope>
    <source>
        <strain evidence="2 3">DSM 25264</strain>
    </source>
</reference>
<feature type="region of interest" description="Disordered" evidence="1">
    <location>
        <begin position="46"/>
        <end position="74"/>
    </location>
</feature>
<protein>
    <submittedName>
        <fullName evidence="2">Uncharacterized protein</fullName>
    </submittedName>
</protein>
<dbReference type="RefSeq" id="WP_167668819.1">
    <property type="nucleotide sequence ID" value="NZ_JACCEW010000001.1"/>
</dbReference>
<dbReference type="AlphaFoldDB" id="A0A853F709"/>
<accession>A0A853F709</accession>
<gene>
    <name evidence="2" type="ORF">H0A68_02645</name>
</gene>
<dbReference type="EMBL" id="JACCEW010000001">
    <property type="protein sequence ID" value="NYT35757.1"/>
    <property type="molecule type" value="Genomic_DNA"/>
</dbReference>
<feature type="compositionally biased region" description="Basic and acidic residues" evidence="1">
    <location>
        <begin position="64"/>
        <end position="74"/>
    </location>
</feature>
<comment type="caution">
    <text evidence="2">The sequence shown here is derived from an EMBL/GenBank/DDBJ whole genome shotgun (WGS) entry which is preliminary data.</text>
</comment>
<evidence type="ECO:0000313" key="2">
    <source>
        <dbReference type="EMBL" id="NYT35757.1"/>
    </source>
</evidence>
<dbReference type="Proteomes" id="UP000580517">
    <property type="component" value="Unassembled WGS sequence"/>
</dbReference>
<name>A0A853F709_9BURK</name>